<evidence type="ECO:0000313" key="3">
    <source>
        <dbReference type="Proteomes" id="UP000749646"/>
    </source>
</evidence>
<dbReference type="EMBL" id="JAAAHW010001686">
    <property type="protein sequence ID" value="KAF9993997.1"/>
    <property type="molecule type" value="Genomic_DNA"/>
</dbReference>
<dbReference type="InterPro" id="IPR032675">
    <property type="entry name" value="LRR_dom_sf"/>
</dbReference>
<sequence length="379" mass="43311">MMSQDTTLPPEVLILIGRSLRQSDIASCVLVSRSWRSALEPLLWSRVSLVYEKADSILFPHPDAVLKNINWILSLDLSRVVDPMHMQTMAPLLHNQLVHLSVAQYTAEVDQILVQNCASLRSFTCCYSFVLPKTSSTAELSSQLATAFWSRITELKHLDTLHLKAAVVYQEHVERFFDICRRLWSLTLEKGSIVTMNPPTKEPFLKMRRLELRENSVVIHSQLQFISQCPHLDQLAWISFQDAHVTSLLFHMTTQSEPCRIRSLDFTGTPMTDRELSTILSCVPNLQCLIVPRSLFAELCCEQVVNFLDDTIEELDLKGCPAMTKHLVQILLLICKRLKRFQTGLFSPSVFLAPSTNEIPTKQQLKLFRVEPLMFMTPE</sequence>
<dbReference type="OrthoDB" id="2442110at2759"/>
<dbReference type="InterPro" id="IPR036047">
    <property type="entry name" value="F-box-like_dom_sf"/>
</dbReference>
<name>A0A9P6ME69_9FUNG</name>
<comment type="caution">
    <text evidence="2">The sequence shown here is derived from an EMBL/GenBank/DDBJ whole genome shotgun (WGS) entry which is preliminary data.</text>
</comment>
<organism evidence="2 3">
    <name type="scientific">Modicella reniformis</name>
    <dbReference type="NCBI Taxonomy" id="1440133"/>
    <lineage>
        <taxon>Eukaryota</taxon>
        <taxon>Fungi</taxon>
        <taxon>Fungi incertae sedis</taxon>
        <taxon>Mucoromycota</taxon>
        <taxon>Mortierellomycotina</taxon>
        <taxon>Mortierellomycetes</taxon>
        <taxon>Mortierellales</taxon>
        <taxon>Mortierellaceae</taxon>
        <taxon>Modicella</taxon>
    </lineage>
</organism>
<dbReference type="SUPFAM" id="SSF81383">
    <property type="entry name" value="F-box domain"/>
    <property type="match status" value="1"/>
</dbReference>
<feature type="domain" description="F-box" evidence="1">
    <location>
        <begin position="7"/>
        <end position="49"/>
    </location>
</feature>
<protein>
    <recommendedName>
        <fullName evidence="1">F-box domain-containing protein</fullName>
    </recommendedName>
</protein>
<dbReference type="InterPro" id="IPR001810">
    <property type="entry name" value="F-box_dom"/>
</dbReference>
<dbReference type="Gene3D" id="1.20.1280.50">
    <property type="match status" value="1"/>
</dbReference>
<evidence type="ECO:0000259" key="1">
    <source>
        <dbReference type="Pfam" id="PF12937"/>
    </source>
</evidence>
<dbReference type="Pfam" id="PF12937">
    <property type="entry name" value="F-box-like"/>
    <property type="match status" value="1"/>
</dbReference>
<reference evidence="2" key="1">
    <citation type="journal article" date="2020" name="Fungal Divers.">
        <title>Resolving the Mortierellaceae phylogeny through synthesis of multi-gene phylogenetics and phylogenomics.</title>
        <authorList>
            <person name="Vandepol N."/>
            <person name="Liber J."/>
            <person name="Desiro A."/>
            <person name="Na H."/>
            <person name="Kennedy M."/>
            <person name="Barry K."/>
            <person name="Grigoriev I.V."/>
            <person name="Miller A.N."/>
            <person name="O'Donnell K."/>
            <person name="Stajich J.E."/>
            <person name="Bonito G."/>
        </authorList>
    </citation>
    <scope>NUCLEOTIDE SEQUENCE</scope>
    <source>
        <strain evidence="2">MES-2147</strain>
    </source>
</reference>
<gene>
    <name evidence="2" type="ORF">BGZ65_010414</name>
</gene>
<dbReference type="Gene3D" id="3.80.10.10">
    <property type="entry name" value="Ribonuclease Inhibitor"/>
    <property type="match status" value="1"/>
</dbReference>
<dbReference type="SUPFAM" id="SSF52047">
    <property type="entry name" value="RNI-like"/>
    <property type="match status" value="1"/>
</dbReference>
<dbReference type="Proteomes" id="UP000749646">
    <property type="component" value="Unassembled WGS sequence"/>
</dbReference>
<keyword evidence="3" id="KW-1185">Reference proteome</keyword>
<proteinExistence type="predicted"/>
<feature type="non-terminal residue" evidence="2">
    <location>
        <position position="379"/>
    </location>
</feature>
<accession>A0A9P6ME69</accession>
<dbReference type="AlphaFoldDB" id="A0A9P6ME69"/>
<evidence type="ECO:0000313" key="2">
    <source>
        <dbReference type="EMBL" id="KAF9993997.1"/>
    </source>
</evidence>